<dbReference type="GO" id="GO:1990112">
    <property type="term" value="C:RQC complex"/>
    <property type="evidence" value="ECO:0007669"/>
    <property type="project" value="TreeGrafter"/>
</dbReference>
<dbReference type="InParanoid" id="L7JUF9"/>
<dbReference type="EMBL" id="JH994043">
    <property type="protein sequence ID" value="ELQ74392.1"/>
    <property type="molecule type" value="Genomic_DNA"/>
</dbReference>
<dbReference type="InterPro" id="IPR051608">
    <property type="entry name" value="RQC_Subunit_NEMF"/>
</dbReference>
<dbReference type="OrthoDB" id="2187858at2759"/>
<dbReference type="GO" id="GO:0072344">
    <property type="term" value="P:rescue of stalled ribosome"/>
    <property type="evidence" value="ECO:0007669"/>
    <property type="project" value="TreeGrafter"/>
</dbReference>
<dbReference type="STRING" id="72359.L7JUF9"/>
<evidence type="ECO:0000313" key="2">
    <source>
        <dbReference type="EMBL" id="ELQ74392.1"/>
    </source>
</evidence>
<dbReference type="PANTHER" id="PTHR15239">
    <property type="entry name" value="NUCLEAR EXPORT MEDIATOR FACTOR NEMF"/>
    <property type="match status" value="1"/>
</dbReference>
<sequence>MKQRYNYLDIRTAVNELHPKIESTYIQNIYSSGQRTFYLRTNKNIFLIEAGLRIHLTNTYPSDEISFFAKRLRTYLRRKKVGGVRQVGFDRAVVVQIGEFLVVIEMFSAGNLIVLEKESVADENECEEENGARNKLSAEDLNAFEMSKQGDAVVNIEKRTDVDKKTNKKLSNRTGEELPKKESKVKKKLRESIVKGLKVHKNGDRERIDLNDIYNLKNKYKIVDIFRPVAELNMIKGSYYVFNPIQLNFKYSFFQNVDTFIGLDKEINEFIENLLKVRIGMARRGRKLNNISKNCITDPLVSDKTAKHLSSDEKTLQTTAFKEYMKQIDLKSLDDHDIVVFDAFFDNLKKVFEENKDYGAIIEKKGKATNYICLDFHKIDLTGEFLACYPLNLRTFGSFNDCVNSFYASSKKVQKKVNLSKREKVREQQLKYIQEIDNEENELRKSAIIIGMARDDINKIFKVLNYVKNNKISWELFFKQKAEEKDPLNRDSILKVDFIKNEVLVRIFYDRGVFDENDEHGPVGTEQKNDNEYDNKNSKKIAIDHSKNSFEKDKPTKEGVGVSKRCYKDILLFYKLSIDKNMNYYYNQMKNKKIKREKIRNNLESILANIVEKKAVVKPQEIKKRVLFWFEKFNFTITSNGFLVLGGKNASQNEVLNKRKFLLFFHADIKGGSAVTIDGTRINILGRCAKHESSSETSIKRIVASSDNAYGLKEEDITDASQMCMVYSNCWKDRIVSDSYYVNEDQVSKSAPSGEFLSKGGFMVKGKKNYVHNVRLEYAIALLFALEKNLEQQIENMHVGGDKNHEQKNISGDVNKQNLINDNTADLNGENSVKTSTVTANQDMQMVFTASPAETDGISFAFPIAGSWDTLKTYKFAIKIVPSRKC</sequence>
<organism evidence="2 3">
    <name type="scientific">Trachipleistophora hominis</name>
    <name type="common">Microsporidian parasite</name>
    <dbReference type="NCBI Taxonomy" id="72359"/>
    <lineage>
        <taxon>Eukaryota</taxon>
        <taxon>Fungi</taxon>
        <taxon>Fungi incertae sedis</taxon>
        <taxon>Microsporidia</taxon>
        <taxon>Pleistophoridae</taxon>
        <taxon>Trachipleistophora</taxon>
    </lineage>
</organism>
<evidence type="ECO:0000259" key="1">
    <source>
        <dbReference type="Pfam" id="PF05670"/>
    </source>
</evidence>
<dbReference type="Proteomes" id="UP000011185">
    <property type="component" value="Unassembled WGS sequence"/>
</dbReference>
<protein>
    <submittedName>
        <fullName evidence="2">Putative RNA-binding protein</fullName>
    </submittedName>
</protein>
<dbReference type="HOGENOM" id="CLU_325458_0_0_1"/>
<dbReference type="Pfam" id="PF05670">
    <property type="entry name" value="NFACT-R_1"/>
    <property type="match status" value="1"/>
</dbReference>
<dbReference type="PANTHER" id="PTHR15239:SF6">
    <property type="entry name" value="RIBOSOME QUALITY CONTROL COMPLEX SUBUNIT NEMF"/>
    <property type="match status" value="1"/>
</dbReference>
<gene>
    <name evidence="2" type="ORF">THOM_2690</name>
</gene>
<proteinExistence type="predicted"/>
<dbReference type="GO" id="GO:1990116">
    <property type="term" value="P:ribosome-associated ubiquitin-dependent protein catabolic process"/>
    <property type="evidence" value="ECO:0007669"/>
    <property type="project" value="TreeGrafter"/>
</dbReference>
<name>L7JUF9_TRAHO</name>
<dbReference type="GO" id="GO:0000049">
    <property type="term" value="F:tRNA binding"/>
    <property type="evidence" value="ECO:0007669"/>
    <property type="project" value="TreeGrafter"/>
</dbReference>
<feature type="domain" description="NFACT RNA-binding" evidence="1">
    <location>
        <begin position="632"/>
        <end position="766"/>
    </location>
</feature>
<dbReference type="VEuPathDB" id="MicrosporidiaDB:THOM_2690"/>
<dbReference type="AlphaFoldDB" id="L7JUF9"/>
<dbReference type="FunCoup" id="L7JUF9">
    <property type="interactions" value="119"/>
</dbReference>
<keyword evidence="3" id="KW-1185">Reference proteome</keyword>
<reference evidence="2 3" key="1">
    <citation type="journal article" date="2012" name="PLoS Pathog.">
        <title>The genome of the obligate intracellular parasite Trachipleistophora hominis: new insights into microsporidian genome dynamics and reductive evolution.</title>
        <authorList>
            <person name="Heinz E."/>
            <person name="Williams T.A."/>
            <person name="Nakjang S."/>
            <person name="Noel C.J."/>
            <person name="Swan D.C."/>
            <person name="Goldberg A.V."/>
            <person name="Harris S.R."/>
            <person name="Weinmaier T."/>
            <person name="Markert S."/>
            <person name="Becher D."/>
            <person name="Bernhardt J."/>
            <person name="Dagan T."/>
            <person name="Hacker C."/>
            <person name="Lucocq J.M."/>
            <person name="Schweder T."/>
            <person name="Rattei T."/>
            <person name="Hall N."/>
            <person name="Hirt R.P."/>
            <person name="Embley T.M."/>
        </authorList>
    </citation>
    <scope>NUCLEOTIDE SEQUENCE [LARGE SCALE GENOMIC DNA]</scope>
</reference>
<evidence type="ECO:0000313" key="3">
    <source>
        <dbReference type="Proteomes" id="UP000011185"/>
    </source>
</evidence>
<dbReference type="GO" id="GO:0043023">
    <property type="term" value="F:ribosomal large subunit binding"/>
    <property type="evidence" value="ECO:0007669"/>
    <property type="project" value="TreeGrafter"/>
</dbReference>
<accession>L7JUF9</accession>
<dbReference type="InterPro" id="IPR008532">
    <property type="entry name" value="NFACT_RNA-bd"/>
</dbReference>
<dbReference type="OMA" id="CTIVKAP"/>
<dbReference type="Gene3D" id="2.30.310.10">
    <property type="entry name" value="ibrinogen binding protein from staphylococcus aureus domain"/>
    <property type="match status" value="1"/>
</dbReference>